<proteinExistence type="predicted"/>
<name>A0A8S3PYS9_MYTED</name>
<evidence type="ECO:0000313" key="4">
    <source>
        <dbReference type="Proteomes" id="UP000683360"/>
    </source>
</evidence>
<dbReference type="AlphaFoldDB" id="A0A8S3PYS9"/>
<evidence type="ECO:0000259" key="2">
    <source>
        <dbReference type="Pfam" id="PF18738"/>
    </source>
</evidence>
<dbReference type="Proteomes" id="UP000683360">
    <property type="component" value="Unassembled WGS sequence"/>
</dbReference>
<organism evidence="3 4">
    <name type="scientific">Mytilus edulis</name>
    <name type="common">Blue mussel</name>
    <dbReference type="NCBI Taxonomy" id="6550"/>
    <lineage>
        <taxon>Eukaryota</taxon>
        <taxon>Metazoa</taxon>
        <taxon>Spiralia</taxon>
        <taxon>Lophotrochozoa</taxon>
        <taxon>Mollusca</taxon>
        <taxon>Bivalvia</taxon>
        <taxon>Autobranchia</taxon>
        <taxon>Pteriomorphia</taxon>
        <taxon>Mytilida</taxon>
        <taxon>Mytiloidea</taxon>
        <taxon>Mytilidae</taxon>
        <taxon>Mytilinae</taxon>
        <taxon>Mytilus</taxon>
    </lineage>
</organism>
<accession>A0A8S3PYS9</accession>
<dbReference type="OrthoDB" id="5958466at2759"/>
<evidence type="ECO:0000313" key="3">
    <source>
        <dbReference type="EMBL" id="CAG2188836.1"/>
    </source>
</evidence>
<protein>
    <recommendedName>
        <fullName evidence="2">DZIP3-like HEPN domain-containing protein</fullName>
    </recommendedName>
</protein>
<sequence length="169" mass="19209">MGLLLTGISPRAARALFDKEFAPFCLEASLRQNFNKLKDLKDKKYINQNQWYLLFPRFPDVPMSSTFDVTLIITLLRNLTNVNSPHGGFDKLPTANETTTGSDLARIKVGGQSLKQECDQLKTKILDQTNKEIILEIKNSKSQIEELKSEMKKLKAEQDEVIPKNIRGK</sequence>
<dbReference type="Pfam" id="PF18738">
    <property type="entry name" value="HEPN_DZIP3"/>
    <property type="match status" value="1"/>
</dbReference>
<dbReference type="InterPro" id="IPR041249">
    <property type="entry name" value="HEPN_DZIP3"/>
</dbReference>
<dbReference type="EMBL" id="CAJPWZ010000276">
    <property type="protein sequence ID" value="CAG2188836.1"/>
    <property type="molecule type" value="Genomic_DNA"/>
</dbReference>
<gene>
    <name evidence="3" type="ORF">MEDL_4246</name>
</gene>
<feature type="domain" description="DZIP3-like HEPN" evidence="2">
    <location>
        <begin position="26"/>
        <end position="156"/>
    </location>
</feature>
<evidence type="ECO:0000256" key="1">
    <source>
        <dbReference type="SAM" id="Coils"/>
    </source>
</evidence>
<comment type="caution">
    <text evidence="3">The sequence shown here is derived from an EMBL/GenBank/DDBJ whole genome shotgun (WGS) entry which is preliminary data.</text>
</comment>
<feature type="coiled-coil region" evidence="1">
    <location>
        <begin position="130"/>
        <end position="157"/>
    </location>
</feature>
<keyword evidence="1" id="KW-0175">Coiled coil</keyword>
<keyword evidence="4" id="KW-1185">Reference proteome</keyword>
<reference evidence="3" key="1">
    <citation type="submission" date="2021-03" db="EMBL/GenBank/DDBJ databases">
        <authorList>
            <person name="Bekaert M."/>
        </authorList>
    </citation>
    <scope>NUCLEOTIDE SEQUENCE</scope>
</reference>